<reference evidence="2" key="1">
    <citation type="submission" date="2010-03" db="EMBL/GenBank/DDBJ databases">
        <title>Complete sequence of Mobiluncus curtisii ATCC 43063.</title>
        <authorList>
            <person name="Muzny D."/>
            <person name="Qin X."/>
            <person name="Deng J."/>
            <person name="Jiang H."/>
            <person name="Liu Y."/>
            <person name="Qu J."/>
            <person name="Song X.-Z."/>
            <person name="Zhang L."/>
            <person name="Thornton R."/>
            <person name="Coyle M."/>
            <person name="Francisco L."/>
            <person name="Jackson L."/>
            <person name="Javaid M."/>
            <person name="Korchina V."/>
            <person name="Kovar C."/>
            <person name="Mata R."/>
            <person name="Mathew T."/>
            <person name="Ngo R."/>
            <person name="Nguyen L."/>
            <person name="Nguyen N."/>
            <person name="Okwuonu G."/>
            <person name="Ongeri F."/>
            <person name="Pham C."/>
            <person name="Simmons D."/>
            <person name="Wilczek-Boney K."/>
            <person name="Hale W."/>
            <person name="Jakkamsetti A."/>
            <person name="Pham P."/>
            <person name="Ruth R."/>
            <person name="San Lucas F."/>
            <person name="Warren J."/>
            <person name="Zhang J."/>
            <person name="Zhao Z."/>
            <person name="Zhou C."/>
            <person name="Zhu D."/>
            <person name="Lee S."/>
            <person name="Bess C."/>
            <person name="Blankenburg K."/>
            <person name="Forbes L."/>
            <person name="Fu Q."/>
            <person name="Gubbala S."/>
            <person name="Hirani K."/>
            <person name="Jayaseelan J.C."/>
            <person name="Lara F."/>
            <person name="Munidasa M."/>
            <person name="Palculict T."/>
            <person name="Patil S."/>
            <person name="Pu L.-L."/>
            <person name="Saada N."/>
            <person name="Tang L."/>
            <person name="Weissenberger G."/>
            <person name="Zhu Y."/>
            <person name="Hemphill L."/>
            <person name="Shang Y."/>
            <person name="Youmans B."/>
            <person name="Ayvaz T."/>
            <person name="Ross M."/>
            <person name="Santibanez J."/>
            <person name="Aqrawi P."/>
            <person name="Gross S."/>
            <person name="Joshi V."/>
            <person name="Fowler G."/>
            <person name="Nazareth L."/>
            <person name="Reid J."/>
            <person name="Worley K."/>
            <person name="Petrosino J."/>
            <person name="Highlander S."/>
            <person name="Gibbs R."/>
            <person name="Gibbs R."/>
        </authorList>
    </citation>
    <scope>NUCLEOTIDE SEQUENCE [LARGE SCALE GENOMIC DNA]</scope>
    <source>
        <strain evidence="2">ATCC 43553</strain>
    </source>
</reference>
<sequence length="54" mass="6122">MGSISHQYGQDMAQAHLRPTPDLTNFHERRKLCAMNFQAVRIALIITIIPEMVG</sequence>
<dbReference type="PATRIC" id="fig|742159.3.peg.4293"/>
<dbReference type="EMBL" id="ADMS01000074">
    <property type="protein sequence ID" value="EFF75379.1"/>
    <property type="molecule type" value="Genomic_DNA"/>
</dbReference>
<protein>
    <submittedName>
        <fullName evidence="1">Uncharacterized protein</fullName>
    </submittedName>
</protein>
<organism evidence="1 2">
    <name type="scientific">Achromobacter piechaudii ATCC 43553</name>
    <dbReference type="NCBI Taxonomy" id="742159"/>
    <lineage>
        <taxon>Bacteria</taxon>
        <taxon>Pseudomonadati</taxon>
        <taxon>Pseudomonadota</taxon>
        <taxon>Betaproteobacteria</taxon>
        <taxon>Burkholderiales</taxon>
        <taxon>Alcaligenaceae</taxon>
        <taxon>Achromobacter</taxon>
    </lineage>
</organism>
<gene>
    <name evidence="1" type="ORF">HMPREF0004_3305</name>
</gene>
<evidence type="ECO:0000313" key="2">
    <source>
        <dbReference type="Proteomes" id="UP000004510"/>
    </source>
</evidence>
<evidence type="ECO:0000313" key="1">
    <source>
        <dbReference type="EMBL" id="EFF75379.1"/>
    </source>
</evidence>
<comment type="caution">
    <text evidence="1">The sequence shown here is derived from an EMBL/GenBank/DDBJ whole genome shotgun (WGS) entry which is preliminary data.</text>
</comment>
<accession>D4XCV8</accession>
<dbReference type="HOGENOM" id="CLU_3039335_0_0_4"/>
<dbReference type="AlphaFoldDB" id="D4XCV8"/>
<name>D4XCV8_9BURK</name>
<proteinExistence type="predicted"/>
<dbReference type="Proteomes" id="UP000004510">
    <property type="component" value="Unassembled WGS sequence"/>
</dbReference>